<dbReference type="SUPFAM" id="SSF56601">
    <property type="entry name" value="beta-lactamase/transpeptidase-like"/>
    <property type="match status" value="1"/>
</dbReference>
<dbReference type="RefSeq" id="WP_316436678.1">
    <property type="nucleotide sequence ID" value="NZ_CP053587.1"/>
</dbReference>
<dbReference type="InterPro" id="IPR006311">
    <property type="entry name" value="TAT_signal"/>
</dbReference>
<dbReference type="InterPro" id="IPR012338">
    <property type="entry name" value="Beta-lactam/transpept-like"/>
</dbReference>
<evidence type="ECO:0000313" key="2">
    <source>
        <dbReference type="EMBL" id="WNZ27069.1"/>
    </source>
</evidence>
<name>A0AA96WKS6_9CYAN</name>
<dbReference type="InterPro" id="IPR001466">
    <property type="entry name" value="Beta-lactam-related"/>
</dbReference>
<protein>
    <submittedName>
        <fullName evidence="2">Beta-lactamase family protein</fullName>
    </submittedName>
</protein>
<dbReference type="PANTHER" id="PTHR46825:SF7">
    <property type="entry name" value="D-ALANYL-D-ALANINE CARBOXYPEPTIDASE"/>
    <property type="match status" value="1"/>
</dbReference>
<accession>A0AA96WKS6</accession>
<organism evidence="2">
    <name type="scientific">Leptolyngbya sp. NK1-12</name>
    <dbReference type="NCBI Taxonomy" id="2547451"/>
    <lineage>
        <taxon>Bacteria</taxon>
        <taxon>Bacillati</taxon>
        <taxon>Cyanobacteriota</taxon>
        <taxon>Cyanophyceae</taxon>
        <taxon>Leptolyngbyales</taxon>
        <taxon>Leptolyngbyaceae</taxon>
        <taxon>Leptolyngbya group</taxon>
        <taxon>Leptolyngbya</taxon>
    </lineage>
</organism>
<reference evidence="2" key="1">
    <citation type="submission" date="2020-05" db="EMBL/GenBank/DDBJ databases">
        <authorList>
            <person name="Zhu T."/>
            <person name="Keshari N."/>
            <person name="Lu X."/>
        </authorList>
    </citation>
    <scope>NUCLEOTIDE SEQUENCE</scope>
    <source>
        <strain evidence="2">NK1-12</strain>
    </source>
</reference>
<dbReference type="InterPro" id="IPR050491">
    <property type="entry name" value="AmpC-like"/>
</dbReference>
<evidence type="ECO:0000259" key="1">
    <source>
        <dbReference type="Pfam" id="PF00144"/>
    </source>
</evidence>
<dbReference type="Pfam" id="PF00144">
    <property type="entry name" value="Beta-lactamase"/>
    <property type="match status" value="1"/>
</dbReference>
<dbReference type="Gene3D" id="3.40.710.10">
    <property type="entry name" value="DD-peptidase/beta-lactamase superfamily"/>
    <property type="match status" value="1"/>
</dbReference>
<dbReference type="PROSITE" id="PS51318">
    <property type="entry name" value="TAT"/>
    <property type="match status" value="1"/>
</dbReference>
<sequence length="391" mass="42920">MYIRLSRRSLLIGLGTVGAAVYLQGNRMPHSSSDGAEAEFPPEVQAQLNEAVDRTIANHNIPGAVIGVWIPGQGNWLAAKGTSDLSTQAPMLLNSHFRIGSVTKTTTVTAILQLAEQQRLSTTDSVGKYLPFVPNGDKITLEMLANMTSGLYPYTFDENWQKQLKSDPSRTWTPRELVDIAFKHEPLSDPGAEWNYNNTNTVLLGMVVEQVTRKPLQQVFQEQIFAPLQLRQTVFPTTAAMPEPFAHGYTKQTLDGTQGDATFWNPSWGWGVGNLISTLDDLRIYAKAIVTGEGLLSEEMQRYRLTWVTLPPNTGDYKYGMGVVYNKGWIGHTGTLPGYNAVVYHMPEKAATLVILGNSDICANGKTAASALWDAIASVLTPQHVPTLLPC</sequence>
<dbReference type="PANTHER" id="PTHR46825">
    <property type="entry name" value="D-ALANYL-D-ALANINE-CARBOXYPEPTIDASE/ENDOPEPTIDASE AMPH"/>
    <property type="match status" value="1"/>
</dbReference>
<dbReference type="EMBL" id="CP053587">
    <property type="protein sequence ID" value="WNZ27069.1"/>
    <property type="molecule type" value="Genomic_DNA"/>
</dbReference>
<gene>
    <name evidence="2" type="ORF">HJG54_29575</name>
</gene>
<feature type="domain" description="Beta-lactamase-related" evidence="1">
    <location>
        <begin position="49"/>
        <end position="360"/>
    </location>
</feature>
<proteinExistence type="predicted"/>
<dbReference type="AlphaFoldDB" id="A0AA96WKS6"/>